<accession>A0A267H145</accession>
<sequence length="88" mass="11104">TRSAWYKRHYGRKWRWYYTRVVYHRRYGRKWRVHFRKWLKRVWKTPSPKRRVLHKVTWYKKTLRSQVALVLHPSGLPSTLRSQVARAL</sequence>
<protein>
    <submittedName>
        <fullName evidence="1">Uncharacterized protein</fullName>
    </submittedName>
</protein>
<feature type="non-terminal residue" evidence="1">
    <location>
        <position position="1"/>
    </location>
</feature>
<keyword evidence="2" id="KW-1185">Reference proteome</keyword>
<gene>
    <name evidence="1" type="ORF">BOX15_Mlig020758g1</name>
</gene>
<dbReference type="Proteomes" id="UP000215902">
    <property type="component" value="Unassembled WGS sequence"/>
</dbReference>
<dbReference type="EMBL" id="NIVC01000087">
    <property type="protein sequence ID" value="PAA91414.1"/>
    <property type="molecule type" value="Genomic_DNA"/>
</dbReference>
<reference evidence="1 2" key="1">
    <citation type="submission" date="2017-06" db="EMBL/GenBank/DDBJ databases">
        <title>A platform for efficient transgenesis in Macrostomum lignano, a flatworm model organism for stem cell research.</title>
        <authorList>
            <person name="Berezikov E."/>
        </authorList>
    </citation>
    <scope>NUCLEOTIDE SEQUENCE [LARGE SCALE GENOMIC DNA]</scope>
    <source>
        <strain evidence="1">DV1</strain>
        <tissue evidence="1">Whole organism</tissue>
    </source>
</reference>
<dbReference type="AlphaFoldDB" id="A0A267H145"/>
<evidence type="ECO:0000313" key="1">
    <source>
        <dbReference type="EMBL" id="PAA91414.1"/>
    </source>
</evidence>
<proteinExistence type="predicted"/>
<comment type="caution">
    <text evidence="1">The sequence shown here is derived from an EMBL/GenBank/DDBJ whole genome shotgun (WGS) entry which is preliminary data.</text>
</comment>
<organism evidence="1 2">
    <name type="scientific">Macrostomum lignano</name>
    <dbReference type="NCBI Taxonomy" id="282301"/>
    <lineage>
        <taxon>Eukaryota</taxon>
        <taxon>Metazoa</taxon>
        <taxon>Spiralia</taxon>
        <taxon>Lophotrochozoa</taxon>
        <taxon>Platyhelminthes</taxon>
        <taxon>Rhabditophora</taxon>
        <taxon>Macrostomorpha</taxon>
        <taxon>Macrostomida</taxon>
        <taxon>Macrostomidae</taxon>
        <taxon>Macrostomum</taxon>
    </lineage>
</organism>
<name>A0A267H145_9PLAT</name>
<evidence type="ECO:0000313" key="2">
    <source>
        <dbReference type="Proteomes" id="UP000215902"/>
    </source>
</evidence>